<evidence type="ECO:0000259" key="4">
    <source>
        <dbReference type="Pfam" id="PF12624"/>
    </source>
</evidence>
<evidence type="ECO:0000256" key="3">
    <source>
        <dbReference type="ARBA" id="ARBA00023055"/>
    </source>
</evidence>
<evidence type="ECO:0000256" key="1">
    <source>
        <dbReference type="ARBA" id="ARBA00006545"/>
    </source>
</evidence>
<proteinExistence type="inferred from homology"/>
<feature type="domain" description="Chorein N-terminal" evidence="4">
    <location>
        <begin position="1"/>
        <end position="321"/>
    </location>
</feature>
<dbReference type="PANTHER" id="PTHR16166">
    <property type="entry name" value="VACUOLAR PROTEIN SORTING-ASSOCIATED PROTEIN VPS13"/>
    <property type="match status" value="1"/>
</dbReference>
<dbReference type="InterPro" id="IPR009543">
    <property type="entry name" value="VPS13_VAB"/>
</dbReference>
<keyword evidence="7" id="KW-1185">Reference proteome</keyword>
<comment type="similarity">
    <text evidence="1">Belongs to the VPS13 family.</text>
</comment>
<evidence type="ECO:0000256" key="2">
    <source>
        <dbReference type="ARBA" id="ARBA00022448"/>
    </source>
</evidence>
<feature type="domain" description="Vacuolar protein sorting-associated protein 13 VPS13 adaptor binding" evidence="5">
    <location>
        <begin position="2039"/>
        <end position="2601"/>
    </location>
</feature>
<dbReference type="EMBL" id="CAJJDO010000009">
    <property type="protein sequence ID" value="CAD8141116.1"/>
    <property type="molecule type" value="Genomic_DNA"/>
</dbReference>
<evidence type="ECO:0000313" key="6">
    <source>
        <dbReference type="EMBL" id="CAD8141116.1"/>
    </source>
</evidence>
<dbReference type="Proteomes" id="UP000689195">
    <property type="component" value="Unassembled WGS sequence"/>
</dbReference>
<dbReference type="GO" id="GO:0006869">
    <property type="term" value="P:lipid transport"/>
    <property type="evidence" value="ECO:0007669"/>
    <property type="project" value="UniProtKB-KW"/>
</dbReference>
<keyword evidence="2" id="KW-0813">Transport</keyword>
<evidence type="ECO:0008006" key="8">
    <source>
        <dbReference type="Google" id="ProtNLM"/>
    </source>
</evidence>
<sequence length="3342" mass="385504">MFEYLLEKILNQVLGKFIDGFDTQNLHIGIWSGEVTIQDVALKPDIIKMLELPIKLCFSHVGKLKLNVPWKSLTSSPVEVVLSDLYLIISLDHPDHWQFMDYSGFIKKMEILEKFKEQIISSISEKSKQQNDKDNGYFMKLVFKIIDNIQLSITNIHIRFEDTIRNEFAWGISLKSIETYTCNQEWKKQFFDRTKEENKKVPLQKILRLMNIGAYWNQQEKDLLYSKEKDEILKKMAELVISQEDPKDHPRFSQFMLLLNASGRFYQNTSGKFDSPEFSFSLELNTIDLAIENSQLQQVIRMAELFSLYQSRLNKQKKQKLLLTQQQIEDQKLIFQNLYEKILRSSDQTNKALTKNENDLFEQSVSNLSIDILCESAREIIKVVEKERAIKEAEDKKKKKGSWFSWGSKKDNQFIDEKEKDELSKFIDQLADFPDVKDLKRPVDYVWIAVTFSLKSGSIHVLKQFEAKREGVQLKYSGFEGQLYIKESGMIVQLGLSFIGIDLVTEPIINNVVMYSQQTRKVFVEQVNKQKFIDFTFETNPIHHKGVDKYLKLETGSLKLVFNPIILVRIQQFIDFQIKDETLKNAAWDSVEYAQDLAVNQMAKTQLSPSILFVDVTVKSTIVLVPIPNTNENWLLNLGDISIVTPNMNEIHYDNFEIKLQDFTFKHYKSIQDCQNSIINGSYLNNIDDSFSVIQNIKVKIIAKLLRGSSKPPKELPQFQVSGVLQQLNVFVNPLIYNRIIKVADCFIAPITEPEEAMLRQSRLTIEKAQTERTVLIEKATKVGKIWKRGQQLKWTQYTGVLSGGYIYLFAKPKDEQAESYFWVRNSDFEDIPQQEAGMNNAFYIKNKYGDTLVGFDKQKMANDWKEAIEEMRTILKAEKHHEHTNTQNSNTNLNKESRPLNLKFELSGFYLHLQDEKQSDWLEVVISGLSAGTSILNGSIDLDLKLRDLYVKDSVQNYLNPLFKYIVKSDPDPESNELININVQQINTKDKRYNKKNLIVQVTFGTLCVIAKPLVIAKLILFVTPEDQQNQIKGYEQMEQAKKKIEQTKKELEGTTQTVKFDNMQDIILMDVNVKIRSINAILVHRFTILPLAEIKIENTEIGLIKYVDELQLNGTLGNLQLFDLTNYPNTLSQESEYDQIQPKQMIGVKHQQQSLLKVSLILFSDGSSKIFNNVNIIIDVEMSQLIINVMMQPVLRLLDYTLQQLLYALQNPKQTISPNSNLIQVDEEAIEQYQNLKSQYAKQTIKLSEDESSVLQKLLNNPPGMKLNVKINNPQVILQPNQNSNSFMIIDLGTIFVSNKRIQVTNRINGQGLESVWVEQFLLNMKDIQIYQQNEQIKREFSLPFDFNIQVEIFTLAEKYSLNYPKLKFDEQLKINCFVAPMILQMTHSDYMFLMKCLFHNIAYDDGFDNMIRINNPEYFKAFFTQQNLQQIKLKEMLLQQNEQPQINFQLDIENFTIFLLKDIQPKPTPFLKMMLILMRITFQKCNNGSMKVNLFIRDMEGSMFQGDQILQEFYELPFIGNMNFQQKYTYEQVTNLNGLVRGRQGTQSNADQQQLNQRMKRDQIFKFEDALEQQNDNNVQHKLIFSLLMNLNGDKIINVELSDFKLQLHAGPLFDALQLIAMDDPDLNPKQGKFINSQYQQQQQQQQQNGVLTIKVNLKNVITCVPSQVESNVLAIRGIFDITLKMYPQKTLKQVQTEIMEKNIPEKDWNKLNIIMSIDAKLKRIEVFLCKNYDLGKKDDFKQVKKREILQPADIEIMIARAAVFYANSTEFGNDFDINCRITPINLKISFKDLLTMQTGLTYQLSQMPKQNSVENNEQQKSNELSKLDASHLNKLQMNSMRIDLEIEKTKVVVLNDMGNTFAPLFDLQVDLIKILLQKKPILFEINLLIPFELHNFNPLTSKWEPIIEKIEFQIIYLQSLLGETNNLITIEQLKENESFNITLSTVCVQTILKVLKIMNKIFKKSDTIEHKNMSKSSLISEIEGEEVLIQESPYAIRNLTGRPLQIDYIDKPNSQSLNVPVNQQLNLVYDEEMESMNSNRIRRVNVNIKLDKKTFPLKYIDLDKTRGKLYEQEGLQAYGIVKLDQVTSQKILIVSSPIIIVNKTSKTIILQISDERNQQIFKLQPLINNLDLTNVAPIPIGFENSKFCLKVDNCPQFSEEFKVDSLIRTSAIGQPQVVRTRDGINIQFKIYIDKDYKDKVKIELQAPYKITNSLPTQIYVQILNQRKETTYIKKIQPRETIEDYMHCLSSIDNKKNTYMRVLVQGFYWSSEYQLSQPLQEDGQKVKVDAIGKLQLVDGMDNQLTLLVFEPWRQSDYNKATREFVIYSTGYILNKTGMELQYYVSEKKKHLELIAGQNPINSGDQIDKNIIYIRQDCGNQLQLSHSSAPQKFSQFPIQISAIGEPYIDVIKADEVDSNRLVQTYLGAKLDFKVCNSKYTLLSRVITLEPRFILVNNSDKELIIIDGNYNQIVQSKQRTIYQVKYNIKEKDLFDQQFITMNINENTYHPSGRINISAIGIVNFQLRHTQNSQDKLYFSCDTRKEGCILYVIFTELSLDQAPYKIELAAEALELEIQELKITLRQDNQVAYFAWDEPQQTNKILNVELRVADDPYNDFTPFKYKLNPDIIGVFKIYTFKPKKGSRADPISVALTIMPQGNQKHVKVAIATQEQKTLYQSKPKQDFLKQVKEKENLGIEMNEDSMRQSYSLQQSHQSQQQDADKILIRINLKINAFSLSFVHNSEIKKRPAEYFHFLCKNIEFVTISTNISLVVQMRVQYINFDHNAQFFVQFPVILTPQKYSLYQPILIQQQSQQQQAVKQYQQSEKYFFNFLIMKDNRVTSINLFQNITLEIDPFEVKIEQLLINNFLEFVWAITSYQGLINEYDKNQSGSVLKQKQSDTQSLQEKQNSQAQIESIYQINEEWKTKTLPKAQLPTYISEIIISPIAINVTFQMTGKGDLKIAQSFLFASIAQALGVALTDISDAPIFISGWKLDNCFDTIPGMLEKMRQFYQSEGMKQVGKIIGSLSIIGNPIGLFNNVSTGFKDFIDKPAAGLTQGPLEAGLGLAQGAGSLVSHTILGAINSVNKIAGSVGGGLANLTMDEDYLRKREKMKMQKPKHIGQGLGQGAQSIMTGITDGIAGIFLKPIQETKEKGLKGVFTGTAKGFAGLIIKPITGVLDGLSQTAAGIQNTVQYFDDKPNNNRSRNIRPVYGYEGYITEFVVLDAEAYATLQFIRRGQLINNRFVASYFLNSEQDGYCMLVLTIEHFIYMSVKTKKKVWILASNEIIHLEIVSSGIKIQVNKPQKQLKNKYITQLVIGDDLKYEIFKTMQTIWDSIKANTN</sequence>
<accession>A0A8S1SNW9</accession>
<dbReference type="Pfam" id="PF12624">
    <property type="entry name" value="VPS13_N"/>
    <property type="match status" value="1"/>
</dbReference>
<protein>
    <recommendedName>
        <fullName evidence="8">PH domain-containing protein</fullName>
    </recommendedName>
</protein>
<keyword evidence="3" id="KW-0445">Lipid transport</keyword>
<dbReference type="InterPro" id="IPR026854">
    <property type="entry name" value="VPS13_N"/>
</dbReference>
<dbReference type="OrthoDB" id="272810at2759"/>
<dbReference type="GO" id="GO:0045053">
    <property type="term" value="P:protein retention in Golgi apparatus"/>
    <property type="evidence" value="ECO:0007669"/>
    <property type="project" value="TreeGrafter"/>
</dbReference>
<gene>
    <name evidence="6" type="ORF">PPENT_87.1.T0090447</name>
</gene>
<organism evidence="6 7">
    <name type="scientific">Paramecium pentaurelia</name>
    <dbReference type="NCBI Taxonomy" id="43138"/>
    <lineage>
        <taxon>Eukaryota</taxon>
        <taxon>Sar</taxon>
        <taxon>Alveolata</taxon>
        <taxon>Ciliophora</taxon>
        <taxon>Intramacronucleata</taxon>
        <taxon>Oligohymenophorea</taxon>
        <taxon>Peniculida</taxon>
        <taxon>Parameciidae</taxon>
        <taxon>Paramecium</taxon>
    </lineage>
</organism>
<dbReference type="GO" id="GO:0006623">
    <property type="term" value="P:protein targeting to vacuole"/>
    <property type="evidence" value="ECO:0007669"/>
    <property type="project" value="TreeGrafter"/>
</dbReference>
<comment type="caution">
    <text evidence="6">The sequence shown here is derived from an EMBL/GenBank/DDBJ whole genome shotgun (WGS) entry which is preliminary data.</text>
</comment>
<dbReference type="InterPro" id="IPR026847">
    <property type="entry name" value="VPS13"/>
</dbReference>
<name>A0A8S1SNW9_9CILI</name>
<evidence type="ECO:0000313" key="7">
    <source>
        <dbReference type="Proteomes" id="UP000689195"/>
    </source>
</evidence>
<reference evidence="6" key="1">
    <citation type="submission" date="2021-01" db="EMBL/GenBank/DDBJ databases">
        <authorList>
            <consortium name="Genoscope - CEA"/>
            <person name="William W."/>
        </authorList>
    </citation>
    <scope>NUCLEOTIDE SEQUENCE</scope>
</reference>
<dbReference type="PANTHER" id="PTHR16166:SF93">
    <property type="entry name" value="INTERMEMBRANE LIPID TRANSFER PROTEIN VPS13"/>
    <property type="match status" value="1"/>
</dbReference>
<evidence type="ECO:0000259" key="5">
    <source>
        <dbReference type="Pfam" id="PF25036"/>
    </source>
</evidence>
<dbReference type="Pfam" id="PF25036">
    <property type="entry name" value="VPS13_VAB"/>
    <property type="match status" value="1"/>
</dbReference>